<dbReference type="EMBL" id="KZ820026">
    <property type="protein sequence ID" value="PWN49620.1"/>
    <property type="molecule type" value="Genomic_DNA"/>
</dbReference>
<organism evidence="1 2">
    <name type="scientific">Violaceomyces palustris</name>
    <dbReference type="NCBI Taxonomy" id="1673888"/>
    <lineage>
        <taxon>Eukaryota</taxon>
        <taxon>Fungi</taxon>
        <taxon>Dikarya</taxon>
        <taxon>Basidiomycota</taxon>
        <taxon>Ustilaginomycotina</taxon>
        <taxon>Ustilaginomycetes</taxon>
        <taxon>Violaceomycetales</taxon>
        <taxon>Violaceomycetaceae</taxon>
        <taxon>Violaceomyces</taxon>
    </lineage>
</organism>
<evidence type="ECO:0000313" key="1">
    <source>
        <dbReference type="EMBL" id="PWN49620.1"/>
    </source>
</evidence>
<reference evidence="1 2" key="1">
    <citation type="journal article" date="2018" name="Mol. Biol. Evol.">
        <title>Broad Genomic Sampling Reveals a Smut Pathogenic Ancestry of the Fungal Clade Ustilaginomycotina.</title>
        <authorList>
            <person name="Kijpornyongpan T."/>
            <person name="Mondo S.J."/>
            <person name="Barry K."/>
            <person name="Sandor L."/>
            <person name="Lee J."/>
            <person name="Lipzen A."/>
            <person name="Pangilinan J."/>
            <person name="LaButti K."/>
            <person name="Hainaut M."/>
            <person name="Henrissat B."/>
            <person name="Grigoriev I.V."/>
            <person name="Spatafora J.W."/>
            <person name="Aime M.C."/>
        </authorList>
    </citation>
    <scope>NUCLEOTIDE SEQUENCE [LARGE SCALE GENOMIC DNA]</scope>
    <source>
        <strain evidence="1 2">SA 807</strain>
    </source>
</reference>
<proteinExistence type="predicted"/>
<accession>A0ACD0NV69</accession>
<evidence type="ECO:0000313" key="2">
    <source>
        <dbReference type="Proteomes" id="UP000245626"/>
    </source>
</evidence>
<gene>
    <name evidence="1" type="ORF">IE53DRAFT_135372</name>
</gene>
<name>A0ACD0NV69_9BASI</name>
<keyword evidence="2" id="KW-1185">Reference proteome</keyword>
<dbReference type="Proteomes" id="UP000245626">
    <property type="component" value="Unassembled WGS sequence"/>
</dbReference>
<sequence length="161" mass="17681">MALERLHVLGRGKGVSRGERVGSTWNEEEGNPVKSWERRGGIDCPLSVIESEDEDDRRAYRSSVDKRRSLVLVDFCSSGKVCRWLNHGNPKKGGGKNAQEAEGRDPRGRLETWIGNSLSTSPLSKTQGVQVVENQKRGGKERRGGCGLCLSPALRFGFGAE</sequence>
<protein>
    <submittedName>
        <fullName evidence="1">Uncharacterized protein</fullName>
    </submittedName>
</protein>